<comment type="cofactor">
    <cofactor evidence="1">
        <name>pyridoxal 5'-phosphate</name>
        <dbReference type="ChEBI" id="CHEBI:597326"/>
    </cofactor>
</comment>
<evidence type="ECO:0000256" key="1">
    <source>
        <dbReference type="ARBA" id="ARBA00001933"/>
    </source>
</evidence>
<dbReference type="RefSeq" id="WP_345246184.1">
    <property type="nucleotide sequence ID" value="NZ_BAABHD010000070.1"/>
</dbReference>
<dbReference type="InterPro" id="IPR050477">
    <property type="entry name" value="GrpII_AminoAcid_Decarb"/>
</dbReference>
<evidence type="ECO:0000313" key="4">
    <source>
        <dbReference type="EMBL" id="GAA4462502.1"/>
    </source>
</evidence>
<keyword evidence="3" id="KW-0456">Lyase</keyword>
<dbReference type="InterPro" id="IPR002129">
    <property type="entry name" value="PyrdxlP-dep_de-COase"/>
</dbReference>
<dbReference type="Pfam" id="PF00282">
    <property type="entry name" value="Pyridoxal_deC"/>
    <property type="match status" value="1"/>
</dbReference>
<comment type="caution">
    <text evidence="4">The sequence shown here is derived from an EMBL/GenBank/DDBJ whole genome shotgun (WGS) entry which is preliminary data.</text>
</comment>
<keyword evidence="2" id="KW-0663">Pyridoxal phosphate</keyword>
<dbReference type="Proteomes" id="UP001501175">
    <property type="component" value="Unassembled WGS sequence"/>
</dbReference>
<protein>
    <submittedName>
        <fullName evidence="4">Uncharacterized protein</fullName>
    </submittedName>
</protein>
<organism evidence="4 5">
    <name type="scientific">Nibrella saemangeumensis</name>
    <dbReference type="NCBI Taxonomy" id="1084526"/>
    <lineage>
        <taxon>Bacteria</taxon>
        <taxon>Pseudomonadati</taxon>
        <taxon>Bacteroidota</taxon>
        <taxon>Cytophagia</taxon>
        <taxon>Cytophagales</taxon>
        <taxon>Spirosomataceae</taxon>
        <taxon>Nibrella</taxon>
    </lineage>
</organism>
<dbReference type="InterPro" id="IPR015421">
    <property type="entry name" value="PyrdxlP-dep_Trfase_major"/>
</dbReference>
<proteinExistence type="predicted"/>
<name>A0ABP8N758_9BACT</name>
<dbReference type="PANTHER" id="PTHR42735:SF4">
    <property type="entry name" value="PYRIDOXAL PHOSPHATE-DEPENDENT DECARBOXYLASE FAMILY PROTEIN"/>
    <property type="match status" value="1"/>
</dbReference>
<dbReference type="InterPro" id="IPR015424">
    <property type="entry name" value="PyrdxlP-dep_Trfase"/>
</dbReference>
<dbReference type="Gene3D" id="3.40.640.10">
    <property type="entry name" value="Type I PLP-dependent aspartate aminotransferase-like (Major domain)"/>
    <property type="match status" value="1"/>
</dbReference>
<dbReference type="SUPFAM" id="SSF53383">
    <property type="entry name" value="PLP-dependent transferases"/>
    <property type="match status" value="1"/>
</dbReference>
<accession>A0ABP8N758</accession>
<sequence length="754" mass="84535">MDINKKIEALRGQMALAKSNGTQSMGTWFLGPKGESHNLLKEMLEEALHHATDGRESTYPNDPEWANTDSPEYKAESKVIMSNFKQLVRNLETYSVPFSSYRYQGHMLWDQSLPSVAGYFAAMLYNQNNVAAEASPLTTAFEIEVANDLCHMVGYMDDGDVEPWGHITCDGTMANIEAMWSGRNTKLYPFAVLAAFIKEDYLSKLSKLEVQLTGKNAPRKKILDMGWWELINLKRDVILSIPTRLLQLAKQAGVDSTTLENLIQKYTVQQLGLMRFANYMDELLEADGEFREALGNMKLVGPATMHYSLPKAATLIGLGSGSFTKIQIQSNARMEIDHLEKTVQEHYEKKIPIITVVAVMGTTEESAVDDLSGVLELREKMRENGMEFFVHADGAWGGYFASMLNAPSEQSDAHHHLRTHRQLAQGNQSGDAHKENIDAAIAYQQLKNASKNPRAHEMFMFTASTGLNTHTAKQLARLKDADTITIDPHKSGFALYPAGSLVYKDHRMPQMIQITAPVVYHGGDAPTTGVFGVEGSKPGASAASVYFSHRIIKPDQSGYGRVLGRCTFNTKRLFAQMMAIESEDFKLAALTDLKPEEIERIKEWTKLSNLELWERLSESKIEFDLFQRTGPDLNIISYALNPIINGKENKDPKVTNDFNNSLFEKLSNQNTDEPLPEVIVTSSTFDSENSSNAIRSLRNQLKIDQDDTLDMNFLITTVMNPWLSDTDQGKRNMIPEIVGYLQKAAEDLVHSKYK</sequence>
<evidence type="ECO:0000313" key="5">
    <source>
        <dbReference type="Proteomes" id="UP001501175"/>
    </source>
</evidence>
<evidence type="ECO:0000256" key="2">
    <source>
        <dbReference type="ARBA" id="ARBA00022898"/>
    </source>
</evidence>
<keyword evidence="5" id="KW-1185">Reference proteome</keyword>
<dbReference type="PANTHER" id="PTHR42735">
    <property type="match status" value="1"/>
</dbReference>
<reference evidence="5" key="1">
    <citation type="journal article" date="2019" name="Int. J. Syst. Evol. Microbiol.">
        <title>The Global Catalogue of Microorganisms (GCM) 10K type strain sequencing project: providing services to taxonomists for standard genome sequencing and annotation.</title>
        <authorList>
            <consortium name="The Broad Institute Genomics Platform"/>
            <consortium name="The Broad Institute Genome Sequencing Center for Infectious Disease"/>
            <person name="Wu L."/>
            <person name="Ma J."/>
        </authorList>
    </citation>
    <scope>NUCLEOTIDE SEQUENCE [LARGE SCALE GENOMIC DNA]</scope>
    <source>
        <strain evidence="5">JCM 17927</strain>
    </source>
</reference>
<evidence type="ECO:0000256" key="3">
    <source>
        <dbReference type="ARBA" id="ARBA00023239"/>
    </source>
</evidence>
<dbReference type="EMBL" id="BAABHD010000070">
    <property type="protein sequence ID" value="GAA4462502.1"/>
    <property type="molecule type" value="Genomic_DNA"/>
</dbReference>
<gene>
    <name evidence="4" type="ORF">GCM10023189_39220</name>
</gene>